<dbReference type="EMBL" id="HE575319">
    <property type="protein sequence ID" value="CCC90843.1"/>
    <property type="molecule type" value="Genomic_DNA"/>
</dbReference>
<feature type="transmembrane region" description="Helical" evidence="1">
    <location>
        <begin position="17"/>
        <end position="45"/>
    </location>
</feature>
<evidence type="ECO:0000256" key="1">
    <source>
        <dbReference type="SAM" id="Phobius"/>
    </source>
</evidence>
<keyword evidence="1" id="KW-1133">Transmembrane helix</keyword>
<protein>
    <submittedName>
        <fullName evidence="2">Uncharacterized protein TCIL3000_6_690</fullName>
    </submittedName>
</protein>
<dbReference type="AlphaFoldDB" id="G0UN83"/>
<evidence type="ECO:0000313" key="2">
    <source>
        <dbReference type="EMBL" id="CCC90843.1"/>
    </source>
</evidence>
<proteinExistence type="predicted"/>
<organism evidence="2">
    <name type="scientific">Trypanosoma congolense (strain IL3000)</name>
    <dbReference type="NCBI Taxonomy" id="1068625"/>
    <lineage>
        <taxon>Eukaryota</taxon>
        <taxon>Discoba</taxon>
        <taxon>Euglenozoa</taxon>
        <taxon>Kinetoplastea</taxon>
        <taxon>Metakinetoplastina</taxon>
        <taxon>Trypanosomatida</taxon>
        <taxon>Trypanosomatidae</taxon>
        <taxon>Trypanosoma</taxon>
        <taxon>Nannomonas</taxon>
    </lineage>
</organism>
<reference evidence="2" key="1">
    <citation type="journal article" date="2012" name="Proc. Natl. Acad. Sci. U.S.A.">
        <title>Antigenic diversity is generated by distinct evolutionary mechanisms in African trypanosome species.</title>
        <authorList>
            <person name="Jackson A.P."/>
            <person name="Berry A."/>
            <person name="Aslett M."/>
            <person name="Allison H.C."/>
            <person name="Burton P."/>
            <person name="Vavrova-Anderson J."/>
            <person name="Brown R."/>
            <person name="Browne H."/>
            <person name="Corton N."/>
            <person name="Hauser H."/>
            <person name="Gamble J."/>
            <person name="Gilderthorp R."/>
            <person name="Marcello L."/>
            <person name="McQuillan J."/>
            <person name="Otto T.D."/>
            <person name="Quail M.A."/>
            <person name="Sanders M.J."/>
            <person name="van Tonder A."/>
            <person name="Ginger M.L."/>
            <person name="Field M.C."/>
            <person name="Barry J.D."/>
            <person name="Hertz-Fowler C."/>
            <person name="Berriman M."/>
        </authorList>
    </citation>
    <scope>NUCLEOTIDE SEQUENCE</scope>
    <source>
        <strain evidence="2">IL3000</strain>
    </source>
</reference>
<accession>G0UN83</accession>
<name>G0UN83_TRYCI</name>
<keyword evidence="1" id="KW-0472">Membrane</keyword>
<sequence length="163" mass="19221">MFTIVCVFKHYSPLYPYVICLFLFSFFFCIFSGSCFTGLSLYAYVPPNAHRYMHKFIYPYTCRRKTSTALHMERTPVHLFVCEWVCWGRCLCGGADSTPDVGVYFFSFSLAPPFLLIVVIAFVVCELSRFVSQNWHPFRFHRHIGNERVWWRLMPLLLLPSRS</sequence>
<feature type="transmembrane region" description="Helical" evidence="1">
    <location>
        <begin position="103"/>
        <end position="125"/>
    </location>
</feature>
<gene>
    <name evidence="2" type="ORF">TCIL3000_6_690</name>
</gene>
<keyword evidence="1" id="KW-0812">Transmembrane</keyword>